<organism evidence="2 3">
    <name type="scientific">Aquisalibacillus elongatus</name>
    <dbReference type="NCBI Taxonomy" id="485577"/>
    <lineage>
        <taxon>Bacteria</taxon>
        <taxon>Bacillati</taxon>
        <taxon>Bacillota</taxon>
        <taxon>Bacilli</taxon>
        <taxon>Bacillales</taxon>
        <taxon>Bacillaceae</taxon>
        <taxon>Aquisalibacillus</taxon>
    </lineage>
</organism>
<dbReference type="EMBL" id="RKRF01000007">
    <property type="protein sequence ID" value="RPF55410.1"/>
    <property type="molecule type" value="Genomic_DNA"/>
</dbReference>
<evidence type="ECO:0000313" key="3">
    <source>
        <dbReference type="Proteomes" id="UP000276443"/>
    </source>
</evidence>
<accession>A0A3N5BJE5</accession>
<proteinExistence type="predicted"/>
<reference evidence="2 3" key="1">
    <citation type="submission" date="2018-11" db="EMBL/GenBank/DDBJ databases">
        <title>Genomic Encyclopedia of Type Strains, Phase IV (KMG-IV): sequencing the most valuable type-strain genomes for metagenomic binning, comparative biology and taxonomic classification.</title>
        <authorList>
            <person name="Goeker M."/>
        </authorList>
    </citation>
    <scope>NUCLEOTIDE SEQUENCE [LARGE SCALE GENOMIC DNA]</scope>
    <source>
        <strain evidence="2 3">DSM 18090</strain>
    </source>
</reference>
<feature type="transmembrane region" description="Helical" evidence="1">
    <location>
        <begin position="33"/>
        <end position="54"/>
    </location>
</feature>
<dbReference type="AlphaFoldDB" id="A0A3N5BJE5"/>
<keyword evidence="1" id="KW-0472">Membrane</keyword>
<dbReference type="InterPro" id="IPR012156">
    <property type="entry name" value="Cold_shock_CspA"/>
</dbReference>
<dbReference type="OrthoDB" id="1698854at2"/>
<dbReference type="PIRSF" id="PIRSF002599">
    <property type="entry name" value="Cold_shock_A"/>
    <property type="match status" value="1"/>
</dbReference>
<evidence type="ECO:0000256" key="1">
    <source>
        <dbReference type="SAM" id="Phobius"/>
    </source>
</evidence>
<name>A0A3N5BJE5_9BACI</name>
<sequence length="85" mass="9544">MSPLFYGILIMSVIGLIMMGVDKRRAKMGRWRISEASLWTVAILGGAPGMWLGMSLFRHKTKHTSFRFGLPILTLLVVLGFIYVS</sequence>
<keyword evidence="3" id="KW-1185">Reference proteome</keyword>
<feature type="transmembrane region" description="Helical" evidence="1">
    <location>
        <begin position="66"/>
        <end position="84"/>
    </location>
</feature>
<feature type="transmembrane region" description="Helical" evidence="1">
    <location>
        <begin position="6"/>
        <end position="21"/>
    </location>
</feature>
<protein>
    <submittedName>
        <fullName evidence="2">Uncharacterized membrane protein YsdA (DUF1294 family)</fullName>
    </submittedName>
</protein>
<dbReference type="InterPro" id="IPR010718">
    <property type="entry name" value="DUF1294"/>
</dbReference>
<keyword evidence="1" id="KW-1133">Transmembrane helix</keyword>
<dbReference type="Pfam" id="PF06961">
    <property type="entry name" value="DUF1294"/>
    <property type="match status" value="1"/>
</dbReference>
<evidence type="ECO:0000313" key="2">
    <source>
        <dbReference type="EMBL" id="RPF55410.1"/>
    </source>
</evidence>
<dbReference type="GO" id="GO:0003676">
    <property type="term" value="F:nucleic acid binding"/>
    <property type="evidence" value="ECO:0007669"/>
    <property type="project" value="InterPro"/>
</dbReference>
<gene>
    <name evidence="2" type="ORF">EDC24_0283</name>
</gene>
<dbReference type="RefSeq" id="WP_124219074.1">
    <property type="nucleotide sequence ID" value="NZ_RKRF01000007.1"/>
</dbReference>
<dbReference type="Proteomes" id="UP000276443">
    <property type="component" value="Unassembled WGS sequence"/>
</dbReference>
<keyword evidence="1" id="KW-0812">Transmembrane</keyword>
<comment type="caution">
    <text evidence="2">The sequence shown here is derived from an EMBL/GenBank/DDBJ whole genome shotgun (WGS) entry which is preliminary data.</text>
</comment>